<dbReference type="GeneID" id="94349571"/>
<organism evidence="1 2">
    <name type="scientific">Bremia lactucae</name>
    <name type="common">Lettuce downy mildew</name>
    <dbReference type="NCBI Taxonomy" id="4779"/>
    <lineage>
        <taxon>Eukaryota</taxon>
        <taxon>Sar</taxon>
        <taxon>Stramenopiles</taxon>
        <taxon>Oomycota</taxon>
        <taxon>Peronosporomycetes</taxon>
        <taxon>Peronosporales</taxon>
        <taxon>Peronosporaceae</taxon>
        <taxon>Bremia</taxon>
    </lineage>
</organism>
<evidence type="ECO:0000313" key="2">
    <source>
        <dbReference type="Proteomes" id="UP000294530"/>
    </source>
</evidence>
<dbReference type="EMBL" id="SHOA02000016">
    <property type="protein sequence ID" value="TDH68791.1"/>
    <property type="molecule type" value="Genomic_DNA"/>
</dbReference>
<proteinExistence type="predicted"/>
<dbReference type="Proteomes" id="UP000294530">
    <property type="component" value="Unassembled WGS sequence"/>
</dbReference>
<protein>
    <submittedName>
        <fullName evidence="1">Uncharacterized protein</fullName>
    </submittedName>
</protein>
<dbReference type="RefSeq" id="XP_067818290.1">
    <property type="nucleotide sequence ID" value="XM_067963900.1"/>
</dbReference>
<evidence type="ECO:0000313" key="1">
    <source>
        <dbReference type="EMBL" id="TDH68791.1"/>
    </source>
</evidence>
<dbReference type="KEGG" id="blac:94349571"/>
<accession>A0A976IEH3</accession>
<reference evidence="1 2" key="1">
    <citation type="journal article" date="2021" name="Genome Biol.">
        <title>AFLAP: assembly-free linkage analysis pipeline using k-mers from genome sequencing data.</title>
        <authorList>
            <person name="Fletcher K."/>
            <person name="Zhang L."/>
            <person name="Gil J."/>
            <person name="Han R."/>
            <person name="Cavanaugh K."/>
            <person name="Michelmore R."/>
        </authorList>
    </citation>
    <scope>NUCLEOTIDE SEQUENCE [LARGE SCALE GENOMIC DNA]</scope>
    <source>
        <strain evidence="1 2">SF5</strain>
    </source>
</reference>
<sequence>MLNDLIPEVRAIVAQQRLGWAKSSVPDKNTVCSDASACGVGRDELTEVCECVFVDEAVSGTGKASTEVQEVDHQHLFALNRDTVRGPSALNQL</sequence>
<comment type="caution">
    <text evidence="1">The sequence shown here is derived from an EMBL/GenBank/DDBJ whole genome shotgun (WGS) entry which is preliminary data.</text>
</comment>
<keyword evidence="2" id="KW-1185">Reference proteome</keyword>
<name>A0A976IEH3_BRELC</name>
<gene>
    <name evidence="1" type="ORF">CCR75_005825</name>
</gene>
<dbReference type="AlphaFoldDB" id="A0A976IEH3"/>